<feature type="binding site" evidence="5">
    <location>
        <position position="167"/>
    </location>
    <ligand>
        <name>adenosylcob(III)alamin</name>
        <dbReference type="ChEBI" id="CHEBI:18408"/>
    </ligand>
</feature>
<evidence type="ECO:0000256" key="5">
    <source>
        <dbReference type="HAMAP-Rule" id="MF_00601"/>
    </source>
</evidence>
<dbReference type="AlphaFoldDB" id="A0A9X0R4B6"/>
<dbReference type="Proteomes" id="UP000600101">
    <property type="component" value="Unassembled WGS sequence"/>
</dbReference>
<evidence type="ECO:0000256" key="4">
    <source>
        <dbReference type="ARBA" id="ARBA00024446"/>
    </source>
</evidence>
<dbReference type="EMBL" id="JACOMF010000046">
    <property type="protein sequence ID" value="MBC4018213.1"/>
    <property type="molecule type" value="Genomic_DNA"/>
</dbReference>
<dbReference type="GO" id="GO:0046336">
    <property type="term" value="P:ethanolamine catabolic process"/>
    <property type="evidence" value="ECO:0007669"/>
    <property type="project" value="UniProtKB-UniRule"/>
</dbReference>
<dbReference type="InterPro" id="IPR009246">
    <property type="entry name" value="EutC"/>
</dbReference>
<dbReference type="Gene3D" id="3.40.50.11240">
    <property type="entry name" value="Ethanolamine ammonia-lyase light chain (EutC)"/>
    <property type="match status" value="1"/>
</dbReference>
<dbReference type="GO" id="GO:0031419">
    <property type="term" value="F:cobalamin binding"/>
    <property type="evidence" value="ECO:0007669"/>
    <property type="project" value="UniProtKB-UniRule"/>
</dbReference>
<dbReference type="GO" id="GO:0006520">
    <property type="term" value="P:amino acid metabolic process"/>
    <property type="evidence" value="ECO:0007669"/>
    <property type="project" value="InterPro"/>
</dbReference>
<dbReference type="Gene3D" id="1.10.30.40">
    <property type="entry name" value="Ethanolamine ammonia-lyase light chain (EutC), N-terminal domain"/>
    <property type="match status" value="1"/>
</dbReference>
<dbReference type="Pfam" id="PF05985">
    <property type="entry name" value="EutC"/>
    <property type="match status" value="1"/>
</dbReference>
<evidence type="ECO:0000256" key="2">
    <source>
        <dbReference type="ARBA" id="ARBA00023239"/>
    </source>
</evidence>
<keyword evidence="7" id="KW-1185">Reference proteome</keyword>
<keyword evidence="4 5" id="KW-1283">Bacterial microcompartment</keyword>
<dbReference type="EC" id="4.3.1.7" evidence="5"/>
<comment type="function">
    <text evidence="5">Catalyzes the deamination of various vicinal amino-alcohols to oxo compounds. Allows this organism to utilize ethanolamine as the sole source of nitrogen and carbon in the presence of external vitamin B12.</text>
</comment>
<organism evidence="6 7">
    <name type="scientific">Siccirubricoccus deserti</name>
    <dbReference type="NCBI Taxonomy" id="2013562"/>
    <lineage>
        <taxon>Bacteria</taxon>
        <taxon>Pseudomonadati</taxon>
        <taxon>Pseudomonadota</taxon>
        <taxon>Alphaproteobacteria</taxon>
        <taxon>Acetobacterales</taxon>
        <taxon>Roseomonadaceae</taxon>
        <taxon>Siccirubricoccus</taxon>
    </lineage>
</organism>
<dbReference type="HAMAP" id="MF_00601">
    <property type="entry name" value="EutC"/>
    <property type="match status" value="1"/>
</dbReference>
<comment type="pathway">
    <text evidence="5">Amine and polyamine degradation; ethanolamine degradation.</text>
</comment>
<dbReference type="PIRSF" id="PIRSF018982">
    <property type="entry name" value="EutC"/>
    <property type="match status" value="1"/>
</dbReference>
<dbReference type="RefSeq" id="WP_186772968.1">
    <property type="nucleotide sequence ID" value="NZ_JACOMF010000046.1"/>
</dbReference>
<comment type="caution">
    <text evidence="6">The sequence shown here is derived from an EMBL/GenBank/DDBJ whole genome shotgun (WGS) entry which is preliminary data.</text>
</comment>
<keyword evidence="2 5" id="KW-0456">Lyase</keyword>
<gene>
    <name evidence="5 6" type="primary">eutC</name>
    <name evidence="6" type="ORF">H7965_23240</name>
</gene>
<evidence type="ECO:0000313" key="6">
    <source>
        <dbReference type="EMBL" id="MBC4018213.1"/>
    </source>
</evidence>
<evidence type="ECO:0000313" key="7">
    <source>
        <dbReference type="Proteomes" id="UP000600101"/>
    </source>
</evidence>
<protein>
    <recommendedName>
        <fullName evidence="5">Ethanolamine ammonia-lyase small subunit</fullName>
        <shortName evidence="5">EAL small subunit</shortName>
        <ecNumber evidence="5">4.3.1.7</ecNumber>
    </recommendedName>
</protein>
<dbReference type="GO" id="GO:0009350">
    <property type="term" value="C:ethanolamine ammonia-lyase complex"/>
    <property type="evidence" value="ECO:0007669"/>
    <property type="project" value="UniProtKB-UniRule"/>
</dbReference>
<keyword evidence="3 5" id="KW-0170">Cobalt</keyword>
<keyword evidence="1 5" id="KW-0846">Cobalamin</keyword>
<proteinExistence type="inferred from homology"/>
<sequence length="243" mass="24802">MPVAWSDLRRFTAARVALGRAGNGLPTAAHLDFQEAHAKARDAVHSALDVDALTAAVAPLSVLRVASQAADRRAFLLRPDLGRRLREADRAALPVAPGSFLFVVADGLCASGVQQQAPALLAAAVPLLQRAGLEVAPVVVAAQGRVALGDEIGAAMGAAMVAVLIGERPGLTATDSLGVYLTLAPRPGRTDAERNCISNIRAGGMSAAAAAEKLLWLAGAALRLGATGVALKDAQPATPLLPR</sequence>
<dbReference type="PANTHER" id="PTHR39330:SF1">
    <property type="entry name" value="ETHANOLAMINE AMMONIA-LYASE SMALL SUBUNIT"/>
    <property type="match status" value="1"/>
</dbReference>
<dbReference type="NCBIfam" id="NF003971">
    <property type="entry name" value="PRK05465.1"/>
    <property type="match status" value="1"/>
</dbReference>
<name>A0A9X0R4B6_9PROT</name>
<comment type="subunit">
    <text evidence="5">The basic unit is a heterodimer which dimerizes to form tetramers. The heterotetramers trimerize; 6 large subunits form a core ring with 6 small subunits projecting outwards.</text>
</comment>
<reference evidence="6" key="1">
    <citation type="submission" date="2020-08" db="EMBL/GenBank/DDBJ databases">
        <authorList>
            <person name="Hu Y."/>
            <person name="Nguyen S.V."/>
            <person name="Li F."/>
            <person name="Fanning S."/>
        </authorList>
    </citation>
    <scope>NUCLEOTIDE SEQUENCE</scope>
    <source>
        <strain evidence="6">SYSU D8009</strain>
    </source>
</reference>
<dbReference type="PANTHER" id="PTHR39330">
    <property type="entry name" value="ETHANOLAMINE AMMONIA-LYASE LIGHT CHAIN"/>
    <property type="match status" value="1"/>
</dbReference>
<feature type="binding site" evidence="5">
    <location>
        <position position="146"/>
    </location>
    <ligand>
        <name>adenosylcob(III)alamin</name>
        <dbReference type="ChEBI" id="CHEBI:18408"/>
    </ligand>
</feature>
<dbReference type="GO" id="GO:0031471">
    <property type="term" value="C:ethanolamine degradation polyhedral organelle"/>
    <property type="evidence" value="ECO:0007669"/>
    <property type="project" value="UniProtKB-UniRule"/>
</dbReference>
<evidence type="ECO:0000256" key="1">
    <source>
        <dbReference type="ARBA" id="ARBA00022628"/>
    </source>
</evidence>
<dbReference type="InterPro" id="IPR042251">
    <property type="entry name" value="EutC_C"/>
</dbReference>
<comment type="catalytic activity">
    <reaction evidence="5">
        <text>ethanolamine = acetaldehyde + NH4(+)</text>
        <dbReference type="Rhea" id="RHEA:15313"/>
        <dbReference type="ChEBI" id="CHEBI:15343"/>
        <dbReference type="ChEBI" id="CHEBI:28938"/>
        <dbReference type="ChEBI" id="CHEBI:57603"/>
        <dbReference type="EC" id="4.3.1.7"/>
    </reaction>
</comment>
<accession>A0A9X0R4B6</accession>
<comment type="cofactor">
    <cofactor evidence="5">
        <name>adenosylcob(III)alamin</name>
        <dbReference type="ChEBI" id="CHEBI:18408"/>
    </cofactor>
    <text evidence="5">Binds between the large and small subunits.</text>
</comment>
<dbReference type="GO" id="GO:0008851">
    <property type="term" value="F:ethanolamine ammonia-lyase activity"/>
    <property type="evidence" value="ECO:0007669"/>
    <property type="project" value="UniProtKB-UniRule"/>
</dbReference>
<comment type="similarity">
    <text evidence="5">Belongs to the EutC family.</text>
</comment>
<comment type="subcellular location">
    <subcellularLocation>
        <location evidence="5">Bacterial microcompartment</location>
    </subcellularLocation>
</comment>
<dbReference type="InterPro" id="IPR042255">
    <property type="entry name" value="EutC_N"/>
</dbReference>
<feature type="binding site" evidence="5">
    <location>
        <position position="196"/>
    </location>
    <ligand>
        <name>adenosylcob(III)alamin</name>
        <dbReference type="ChEBI" id="CHEBI:18408"/>
    </ligand>
</feature>
<evidence type="ECO:0000256" key="3">
    <source>
        <dbReference type="ARBA" id="ARBA00023285"/>
    </source>
</evidence>